<sequence length="215" mass="23899">MRLDSQHWSAMKCQIDPKAARRSPLPRKKTLCCAAPARRHGLLAAVRGASTSSMAPGAPIDVLEKLAEDERLALSVVLSVPQSAWKSPTGFRAYADSSARQLRLLYLQASLSETAQVLPMHKHQVPIGKIRFDRFVLDPMQRGTDELILKIKPVEGCSKESIMRTDLAHRSYPEEVLNGGVTWNWRSRMVCAIVWRSTLSRNPSVSLSSESRGPL</sequence>
<dbReference type="Proteomes" id="UP000255505">
    <property type="component" value="Plasmid III"/>
</dbReference>
<dbReference type="EMBL" id="LT991978">
    <property type="protein sequence ID" value="SPK77667.1"/>
    <property type="molecule type" value="Genomic_DNA"/>
</dbReference>
<organism evidence="1 2">
    <name type="scientific">Cupriavidus taiwanensis</name>
    <dbReference type="NCBI Taxonomy" id="164546"/>
    <lineage>
        <taxon>Bacteria</taxon>
        <taxon>Pseudomonadati</taxon>
        <taxon>Pseudomonadota</taxon>
        <taxon>Betaproteobacteria</taxon>
        <taxon>Burkholderiales</taxon>
        <taxon>Burkholderiaceae</taxon>
        <taxon>Cupriavidus</taxon>
    </lineage>
</organism>
<name>A0A375ISX0_9BURK</name>
<evidence type="ECO:0000313" key="1">
    <source>
        <dbReference type="EMBL" id="SPK77667.1"/>
    </source>
</evidence>
<evidence type="ECO:0000313" key="2">
    <source>
        <dbReference type="Proteomes" id="UP000255505"/>
    </source>
</evidence>
<gene>
    <name evidence="1" type="ORF">CT19425_P70007</name>
</gene>
<reference evidence="1 2" key="1">
    <citation type="submission" date="2018-01" db="EMBL/GenBank/DDBJ databases">
        <authorList>
            <person name="Gaut B.S."/>
            <person name="Morton B.R."/>
            <person name="Clegg M.T."/>
            <person name="Duvall M.R."/>
        </authorList>
    </citation>
    <scope>NUCLEOTIDE SEQUENCE [LARGE SCALE GENOMIC DNA]</scope>
    <source>
        <strain evidence="1">Cupriavidus taiwanensis LMG 19425</strain>
        <plasmid evidence="2">Plasmid iii</plasmid>
    </source>
</reference>
<proteinExistence type="predicted"/>
<dbReference type="AlphaFoldDB" id="A0A375ISX0"/>
<protein>
    <submittedName>
        <fullName evidence="1">Uncharacterized protein</fullName>
    </submittedName>
</protein>
<keyword evidence="1" id="KW-0614">Plasmid</keyword>
<accession>A0A375ISX0</accession>
<geneLocation type="plasmid" evidence="1">
    <name>III</name>
</geneLocation>